<dbReference type="GO" id="GO:0004814">
    <property type="term" value="F:arginine-tRNA ligase activity"/>
    <property type="evidence" value="ECO:0007669"/>
    <property type="project" value="InterPro"/>
</dbReference>
<dbReference type="Gene3D" id="3.40.50.620">
    <property type="entry name" value="HUPs"/>
    <property type="match status" value="1"/>
</dbReference>
<organism evidence="3">
    <name type="scientific">Lygus hesperus</name>
    <name type="common">Western plant bug</name>
    <dbReference type="NCBI Taxonomy" id="30085"/>
    <lineage>
        <taxon>Eukaryota</taxon>
        <taxon>Metazoa</taxon>
        <taxon>Ecdysozoa</taxon>
        <taxon>Arthropoda</taxon>
        <taxon>Hexapoda</taxon>
        <taxon>Insecta</taxon>
        <taxon>Pterygota</taxon>
        <taxon>Neoptera</taxon>
        <taxon>Paraneoptera</taxon>
        <taxon>Hemiptera</taxon>
        <taxon>Heteroptera</taxon>
        <taxon>Panheteroptera</taxon>
        <taxon>Cimicomorpha</taxon>
        <taxon>Miridae</taxon>
        <taxon>Mirini</taxon>
        <taxon>Lygus</taxon>
    </lineage>
</organism>
<keyword evidence="1" id="KW-0030">Aminoacyl-tRNA synthetase</keyword>
<dbReference type="PANTHER" id="PTHR11956">
    <property type="entry name" value="ARGINYL-TRNA SYNTHETASE"/>
    <property type="match status" value="1"/>
</dbReference>
<accession>A0A146LYW9</accession>
<name>A0A146LYW9_LYGHE</name>
<sequence length="147" mass="16815">MEKVMIEYSQPNTHKAFHVGHMRNVALGNFLINLYKQFGHEVVAANYFGDEGAHVAKCLWYLQYIYLPKAQEAYSKGVKHDESNPDSIYPFHDIDDIDVVPVEERAEWLGSLYSNAIEMLSLNTYTSLPYEQVICGRVVSMAEHPSE</sequence>
<keyword evidence="1 3" id="KW-0436">Ligase</keyword>
<dbReference type="AlphaFoldDB" id="A0A146LYW9"/>
<protein>
    <submittedName>
        <fullName evidence="3">Arginine--tRNA ligase</fullName>
    </submittedName>
</protein>
<dbReference type="EMBL" id="GDHC01006290">
    <property type="protein sequence ID" value="JAQ12339.1"/>
    <property type="molecule type" value="Transcribed_RNA"/>
</dbReference>
<dbReference type="InterPro" id="IPR035684">
    <property type="entry name" value="ArgRS_core"/>
</dbReference>
<keyword evidence="1" id="KW-0547">Nucleotide-binding</keyword>
<dbReference type="InterPro" id="IPR001278">
    <property type="entry name" value="Arg-tRNA-ligase"/>
</dbReference>
<dbReference type="GO" id="GO:0005524">
    <property type="term" value="F:ATP binding"/>
    <property type="evidence" value="ECO:0007669"/>
    <property type="project" value="UniProtKB-KW"/>
</dbReference>
<feature type="domain" description="Arginyl-tRNA synthetase catalytic core" evidence="2">
    <location>
        <begin position="2"/>
        <end position="57"/>
    </location>
</feature>
<dbReference type="InterPro" id="IPR014729">
    <property type="entry name" value="Rossmann-like_a/b/a_fold"/>
</dbReference>
<evidence type="ECO:0000256" key="1">
    <source>
        <dbReference type="RuleBase" id="RU363038"/>
    </source>
</evidence>
<evidence type="ECO:0000313" key="4">
    <source>
        <dbReference type="EMBL" id="JAQ17722.1"/>
    </source>
</evidence>
<comment type="similarity">
    <text evidence="1">Belongs to the class-I aminoacyl-tRNA synthetase family.</text>
</comment>
<proteinExistence type="inferred from homology"/>
<dbReference type="GO" id="GO:0006420">
    <property type="term" value="P:arginyl-tRNA aminoacylation"/>
    <property type="evidence" value="ECO:0007669"/>
    <property type="project" value="InterPro"/>
</dbReference>
<keyword evidence="1" id="KW-0067">ATP-binding</keyword>
<evidence type="ECO:0000313" key="3">
    <source>
        <dbReference type="EMBL" id="JAQ12339.1"/>
    </source>
</evidence>
<reference evidence="3" key="1">
    <citation type="journal article" date="2016" name="Gigascience">
        <title>De novo construction of an expanded transcriptome assembly for the western tarnished plant bug, Lygus hesperus.</title>
        <authorList>
            <person name="Tassone E.E."/>
            <person name="Geib S.M."/>
            <person name="Hall B."/>
            <person name="Fabrick J.A."/>
            <person name="Brent C.S."/>
            <person name="Hull J.J."/>
        </authorList>
    </citation>
    <scope>NUCLEOTIDE SEQUENCE</scope>
</reference>
<dbReference type="PRINTS" id="PR01038">
    <property type="entry name" value="TRNASYNTHARG"/>
</dbReference>
<evidence type="ECO:0000259" key="2">
    <source>
        <dbReference type="Pfam" id="PF00750"/>
    </source>
</evidence>
<gene>
    <name evidence="3" type="primary">argS_1</name>
    <name evidence="4" type="synonym">argS_0</name>
    <name evidence="3" type="ORF">g.36569</name>
    <name evidence="4" type="ORF">g.36576</name>
</gene>
<keyword evidence="1" id="KW-0648">Protein biosynthesis</keyword>
<dbReference type="EMBL" id="GDHC01000907">
    <property type="protein sequence ID" value="JAQ17722.1"/>
    <property type="molecule type" value="Transcribed_RNA"/>
</dbReference>
<dbReference type="PANTHER" id="PTHR11956:SF5">
    <property type="entry name" value="ARGININE--TRNA LIGASE, CYTOPLASMIC"/>
    <property type="match status" value="1"/>
</dbReference>
<dbReference type="SUPFAM" id="SSF52374">
    <property type="entry name" value="Nucleotidylyl transferase"/>
    <property type="match status" value="1"/>
</dbReference>
<dbReference type="Pfam" id="PF00750">
    <property type="entry name" value="tRNA-synt_1d"/>
    <property type="match status" value="1"/>
</dbReference>